<comment type="caution">
    <text evidence="3">The sequence shown here is derived from an EMBL/GenBank/DDBJ whole genome shotgun (WGS) entry which is preliminary data.</text>
</comment>
<evidence type="ECO:0000256" key="1">
    <source>
        <dbReference type="ARBA" id="ARBA00022801"/>
    </source>
</evidence>
<dbReference type="CDD" id="cd00431">
    <property type="entry name" value="cysteine_hydrolases"/>
    <property type="match status" value="1"/>
</dbReference>
<dbReference type="Pfam" id="PF00857">
    <property type="entry name" value="Isochorismatase"/>
    <property type="match status" value="1"/>
</dbReference>
<keyword evidence="1 3" id="KW-0378">Hydrolase</keyword>
<evidence type="ECO:0000259" key="2">
    <source>
        <dbReference type="Pfam" id="PF00857"/>
    </source>
</evidence>
<gene>
    <name evidence="3" type="ORF">K7862_17390</name>
</gene>
<dbReference type="Proteomes" id="UP000778578">
    <property type="component" value="Unassembled WGS sequence"/>
</dbReference>
<dbReference type="Gene3D" id="3.40.50.850">
    <property type="entry name" value="Isochorismatase-like"/>
    <property type="match status" value="1"/>
</dbReference>
<name>A0ABS7Q9J7_9ACTN</name>
<evidence type="ECO:0000313" key="3">
    <source>
        <dbReference type="EMBL" id="MBY8879394.1"/>
    </source>
</evidence>
<sequence>MTKSALLVMDVQQNIVGRVPDPDYVPRVARAVAAARRAGVPVMYVVVGFRAGHPEANPANKTFGALPPGAFTPDDEGAAVHPGVAPEKDEVVVVKKRVSAFAGSDLELLLRSGGIGHLVLAGIATSGVVLSTVRQAADLDFGLTVLSDGCADADPENHRLLTEKIFPRQAEVTTIDDWAASLA</sequence>
<dbReference type="InterPro" id="IPR036380">
    <property type="entry name" value="Isochorismatase-like_sf"/>
</dbReference>
<dbReference type="SUPFAM" id="SSF52499">
    <property type="entry name" value="Isochorismatase-like hydrolases"/>
    <property type="match status" value="1"/>
</dbReference>
<dbReference type="RefSeq" id="WP_222963523.1">
    <property type="nucleotide sequence ID" value="NZ_JAINZZ010000019.1"/>
</dbReference>
<dbReference type="EMBL" id="JAINZZ010000019">
    <property type="protein sequence ID" value="MBY8879394.1"/>
    <property type="molecule type" value="Genomic_DNA"/>
</dbReference>
<evidence type="ECO:0000313" key="4">
    <source>
        <dbReference type="Proteomes" id="UP000778578"/>
    </source>
</evidence>
<reference evidence="3 4" key="1">
    <citation type="submission" date="2021-08" db="EMBL/GenBank/DDBJ databases">
        <title>WGS of actinomycetes from Thailand.</title>
        <authorList>
            <person name="Thawai C."/>
        </authorList>
    </citation>
    <scope>NUCLEOTIDE SEQUENCE [LARGE SCALE GENOMIC DNA]</scope>
    <source>
        <strain evidence="3 4">PLK6-54</strain>
    </source>
</reference>
<feature type="domain" description="Isochorismatase-like" evidence="2">
    <location>
        <begin position="4"/>
        <end position="177"/>
    </location>
</feature>
<proteinExistence type="predicted"/>
<dbReference type="InterPro" id="IPR050272">
    <property type="entry name" value="Isochorismatase-like_hydrls"/>
</dbReference>
<organism evidence="3 4">
    <name type="scientific">Actinacidiphila acidipaludis</name>
    <dbReference type="NCBI Taxonomy" id="2873382"/>
    <lineage>
        <taxon>Bacteria</taxon>
        <taxon>Bacillati</taxon>
        <taxon>Actinomycetota</taxon>
        <taxon>Actinomycetes</taxon>
        <taxon>Kitasatosporales</taxon>
        <taxon>Streptomycetaceae</taxon>
        <taxon>Actinacidiphila</taxon>
    </lineage>
</organism>
<dbReference type="InterPro" id="IPR000868">
    <property type="entry name" value="Isochorismatase-like_dom"/>
</dbReference>
<dbReference type="PANTHER" id="PTHR43540:SF1">
    <property type="entry name" value="ISOCHORISMATASE HYDROLASE"/>
    <property type="match status" value="1"/>
</dbReference>
<dbReference type="GO" id="GO:0016787">
    <property type="term" value="F:hydrolase activity"/>
    <property type="evidence" value="ECO:0007669"/>
    <property type="project" value="UniProtKB-KW"/>
</dbReference>
<keyword evidence="4" id="KW-1185">Reference proteome</keyword>
<dbReference type="PANTHER" id="PTHR43540">
    <property type="entry name" value="PEROXYUREIDOACRYLATE/UREIDOACRYLATE AMIDOHYDROLASE-RELATED"/>
    <property type="match status" value="1"/>
</dbReference>
<protein>
    <submittedName>
        <fullName evidence="3">Cysteine hydrolase</fullName>
    </submittedName>
</protein>
<accession>A0ABS7Q9J7</accession>